<dbReference type="EMBL" id="CM042011">
    <property type="protein sequence ID" value="KAI3768468.1"/>
    <property type="molecule type" value="Genomic_DNA"/>
</dbReference>
<keyword evidence="2" id="KW-1185">Reference proteome</keyword>
<gene>
    <name evidence="1" type="ORF">L2E82_19168</name>
</gene>
<dbReference type="Proteomes" id="UP001055811">
    <property type="component" value="Linkage Group LG03"/>
</dbReference>
<sequence length="177" mass="19416">MVVLSSSRQLFITQLEILANQKLIKVPQICEIPLPHWKIRVLIRICQAPHLGDAIDPSLDGKPLVQCMLGFPSPKPSVKLSATSFQEWVLADGASKHRVAIDTLIQLRVFTETVDRLGAGGKEAVATFEGIAILTPRVPDKDLSYNAPSLYSNMKSSCFDVQMTLCNSGYAIVMHIA</sequence>
<protein>
    <submittedName>
        <fullName evidence="1">Uncharacterized protein</fullName>
    </submittedName>
</protein>
<reference evidence="2" key="1">
    <citation type="journal article" date="2022" name="Mol. Ecol. Resour.">
        <title>The genomes of chicory, endive, great burdock and yacon provide insights into Asteraceae palaeo-polyploidization history and plant inulin production.</title>
        <authorList>
            <person name="Fan W."/>
            <person name="Wang S."/>
            <person name="Wang H."/>
            <person name="Wang A."/>
            <person name="Jiang F."/>
            <person name="Liu H."/>
            <person name="Zhao H."/>
            <person name="Xu D."/>
            <person name="Zhang Y."/>
        </authorList>
    </citation>
    <scope>NUCLEOTIDE SEQUENCE [LARGE SCALE GENOMIC DNA]</scope>
    <source>
        <strain evidence="2">cv. Punajuju</strain>
    </source>
</reference>
<organism evidence="1 2">
    <name type="scientific">Cichorium intybus</name>
    <name type="common">Chicory</name>
    <dbReference type="NCBI Taxonomy" id="13427"/>
    <lineage>
        <taxon>Eukaryota</taxon>
        <taxon>Viridiplantae</taxon>
        <taxon>Streptophyta</taxon>
        <taxon>Embryophyta</taxon>
        <taxon>Tracheophyta</taxon>
        <taxon>Spermatophyta</taxon>
        <taxon>Magnoliopsida</taxon>
        <taxon>eudicotyledons</taxon>
        <taxon>Gunneridae</taxon>
        <taxon>Pentapetalae</taxon>
        <taxon>asterids</taxon>
        <taxon>campanulids</taxon>
        <taxon>Asterales</taxon>
        <taxon>Asteraceae</taxon>
        <taxon>Cichorioideae</taxon>
        <taxon>Cichorieae</taxon>
        <taxon>Cichoriinae</taxon>
        <taxon>Cichorium</taxon>
    </lineage>
</organism>
<proteinExistence type="predicted"/>
<evidence type="ECO:0000313" key="1">
    <source>
        <dbReference type="EMBL" id="KAI3768468.1"/>
    </source>
</evidence>
<name>A0ACB9FCG3_CICIN</name>
<evidence type="ECO:0000313" key="2">
    <source>
        <dbReference type="Proteomes" id="UP001055811"/>
    </source>
</evidence>
<accession>A0ACB9FCG3</accession>
<comment type="caution">
    <text evidence="1">The sequence shown here is derived from an EMBL/GenBank/DDBJ whole genome shotgun (WGS) entry which is preliminary data.</text>
</comment>
<reference evidence="1 2" key="2">
    <citation type="journal article" date="2022" name="Mol. Ecol. Resour.">
        <title>The genomes of chicory, endive, great burdock and yacon provide insights into Asteraceae paleo-polyploidization history and plant inulin production.</title>
        <authorList>
            <person name="Fan W."/>
            <person name="Wang S."/>
            <person name="Wang H."/>
            <person name="Wang A."/>
            <person name="Jiang F."/>
            <person name="Liu H."/>
            <person name="Zhao H."/>
            <person name="Xu D."/>
            <person name="Zhang Y."/>
        </authorList>
    </citation>
    <scope>NUCLEOTIDE SEQUENCE [LARGE SCALE GENOMIC DNA]</scope>
    <source>
        <strain evidence="2">cv. Punajuju</strain>
        <tissue evidence="1">Leaves</tissue>
    </source>
</reference>